<dbReference type="Pfam" id="PF00295">
    <property type="entry name" value="Glyco_hydro_28"/>
    <property type="match status" value="1"/>
</dbReference>
<dbReference type="AlphaFoldDB" id="A0AA88E2Y2"/>
<dbReference type="GO" id="GO:0005975">
    <property type="term" value="P:carbohydrate metabolic process"/>
    <property type="evidence" value="ECO:0007669"/>
    <property type="project" value="InterPro"/>
</dbReference>
<comment type="subcellular location">
    <subcellularLocation>
        <location evidence="1">Secreted</location>
        <location evidence="1">Cell wall</location>
    </subcellularLocation>
</comment>
<comment type="caution">
    <text evidence="10">The sequence shown here is derived from an EMBL/GenBank/DDBJ whole genome shotgun (WGS) entry which is preliminary data.</text>
</comment>
<evidence type="ECO:0000256" key="3">
    <source>
        <dbReference type="ARBA" id="ARBA00022512"/>
    </source>
</evidence>
<gene>
    <name evidence="10" type="ORF">TIFTF001_035769</name>
</gene>
<dbReference type="EMBL" id="BTGU01000354">
    <property type="protein sequence ID" value="GMN66698.1"/>
    <property type="molecule type" value="Genomic_DNA"/>
</dbReference>
<evidence type="ECO:0000256" key="8">
    <source>
        <dbReference type="PROSITE-ProRule" id="PRU10052"/>
    </source>
</evidence>
<evidence type="ECO:0000256" key="7">
    <source>
        <dbReference type="ARBA" id="ARBA00023316"/>
    </source>
</evidence>
<feature type="active site" evidence="8">
    <location>
        <position position="71"/>
    </location>
</feature>
<dbReference type="SUPFAM" id="SSF51126">
    <property type="entry name" value="Pectin lyase-like"/>
    <property type="match status" value="1"/>
</dbReference>
<evidence type="ECO:0000256" key="5">
    <source>
        <dbReference type="ARBA" id="ARBA00022801"/>
    </source>
</evidence>
<protein>
    <submittedName>
        <fullName evidence="10">Uncharacterized protein</fullName>
    </submittedName>
</protein>
<keyword evidence="11" id="KW-1185">Reference proteome</keyword>
<keyword evidence="4" id="KW-0964">Secreted</keyword>
<dbReference type="InterPro" id="IPR000743">
    <property type="entry name" value="Glyco_hydro_28"/>
</dbReference>
<keyword evidence="5 9" id="KW-0378">Hydrolase</keyword>
<evidence type="ECO:0000313" key="10">
    <source>
        <dbReference type="EMBL" id="GMN66698.1"/>
    </source>
</evidence>
<evidence type="ECO:0000256" key="1">
    <source>
        <dbReference type="ARBA" id="ARBA00004191"/>
    </source>
</evidence>
<dbReference type="GO" id="GO:0071555">
    <property type="term" value="P:cell wall organization"/>
    <property type="evidence" value="ECO:0007669"/>
    <property type="project" value="UniProtKB-KW"/>
</dbReference>
<dbReference type="Gene3D" id="2.160.20.10">
    <property type="entry name" value="Single-stranded right-handed beta-helix, Pectin lyase-like"/>
    <property type="match status" value="1"/>
</dbReference>
<evidence type="ECO:0000256" key="9">
    <source>
        <dbReference type="RuleBase" id="RU361169"/>
    </source>
</evidence>
<organism evidence="10 11">
    <name type="scientific">Ficus carica</name>
    <name type="common">Common fig</name>
    <dbReference type="NCBI Taxonomy" id="3494"/>
    <lineage>
        <taxon>Eukaryota</taxon>
        <taxon>Viridiplantae</taxon>
        <taxon>Streptophyta</taxon>
        <taxon>Embryophyta</taxon>
        <taxon>Tracheophyta</taxon>
        <taxon>Spermatophyta</taxon>
        <taxon>Magnoliopsida</taxon>
        <taxon>eudicotyledons</taxon>
        <taxon>Gunneridae</taxon>
        <taxon>Pentapetalae</taxon>
        <taxon>rosids</taxon>
        <taxon>fabids</taxon>
        <taxon>Rosales</taxon>
        <taxon>Moraceae</taxon>
        <taxon>Ficeae</taxon>
        <taxon>Ficus</taxon>
    </lineage>
</organism>
<reference evidence="10" key="1">
    <citation type="submission" date="2023-07" db="EMBL/GenBank/DDBJ databases">
        <title>draft genome sequence of fig (Ficus carica).</title>
        <authorList>
            <person name="Takahashi T."/>
            <person name="Nishimura K."/>
        </authorList>
    </citation>
    <scope>NUCLEOTIDE SEQUENCE</scope>
</reference>
<dbReference type="Gramene" id="FCD_00034571-RA">
    <property type="protein sequence ID" value="FCD_00034571-RA:cds"/>
    <property type="gene ID" value="FCD_00034571"/>
</dbReference>
<evidence type="ECO:0000313" key="11">
    <source>
        <dbReference type="Proteomes" id="UP001187192"/>
    </source>
</evidence>
<dbReference type="InterPro" id="IPR012334">
    <property type="entry name" value="Pectin_lyas_fold"/>
</dbReference>
<evidence type="ECO:0000256" key="4">
    <source>
        <dbReference type="ARBA" id="ARBA00022525"/>
    </source>
</evidence>
<keyword evidence="7" id="KW-0961">Cell wall biogenesis/degradation</keyword>
<keyword evidence="6 9" id="KW-0326">Glycosidase</keyword>
<dbReference type="InterPro" id="IPR011050">
    <property type="entry name" value="Pectin_lyase_fold/virulence"/>
</dbReference>
<dbReference type="PROSITE" id="PS00502">
    <property type="entry name" value="POLYGALACTURONASE"/>
    <property type="match status" value="1"/>
</dbReference>
<accession>A0AA88E2Y2</accession>
<keyword evidence="3" id="KW-0134">Cell wall</keyword>
<sequence length="91" mass="9502">MFQIDGTLVAPPDYRIPSKADNWPGFHTVSGVSIVGGALDARGAALRACKATASDCPKNLWIEHISCGPGHGISIGSLAKELKEEGVQLDS</sequence>
<name>A0AA88E2Y2_FICCA</name>
<evidence type="ECO:0000256" key="6">
    <source>
        <dbReference type="ARBA" id="ARBA00023295"/>
    </source>
</evidence>
<evidence type="ECO:0000256" key="2">
    <source>
        <dbReference type="ARBA" id="ARBA00008834"/>
    </source>
</evidence>
<dbReference type="Proteomes" id="UP001187192">
    <property type="component" value="Unassembled WGS sequence"/>
</dbReference>
<dbReference type="GO" id="GO:0004650">
    <property type="term" value="F:polygalacturonase activity"/>
    <property type="evidence" value="ECO:0007669"/>
    <property type="project" value="InterPro"/>
</dbReference>
<comment type="similarity">
    <text evidence="2 9">Belongs to the glycosyl hydrolase 28 family.</text>
</comment>
<dbReference type="PANTHER" id="PTHR31375">
    <property type="match status" value="1"/>
</dbReference>
<proteinExistence type="inferred from homology"/>